<feature type="site" description="Increases basicity of active site His" evidence="2">
    <location>
        <position position="142"/>
    </location>
</feature>
<feature type="binding site" evidence="3">
    <location>
        <position position="171"/>
    </location>
    <ligand>
        <name>acetyl-CoA</name>
        <dbReference type="ChEBI" id="CHEBI:57288"/>
    </ligand>
</feature>
<dbReference type="CDD" id="cd03360">
    <property type="entry name" value="LbH_AT_putative"/>
    <property type="match status" value="1"/>
</dbReference>
<dbReference type="SUPFAM" id="SSF55729">
    <property type="entry name" value="Acyl-CoA N-acyltransferases (Nat)"/>
    <property type="match status" value="1"/>
</dbReference>
<dbReference type="EMBL" id="VOSC01000019">
    <property type="protein sequence ID" value="TXE11674.1"/>
    <property type="molecule type" value="Genomic_DNA"/>
</dbReference>
<dbReference type="Gene3D" id="2.160.10.10">
    <property type="entry name" value="Hexapeptide repeat proteins"/>
    <property type="match status" value="1"/>
</dbReference>
<evidence type="ECO:0000256" key="3">
    <source>
        <dbReference type="PIRSR" id="PIRSR620019-2"/>
    </source>
</evidence>
<dbReference type="NCBIfam" id="TIGR03570">
    <property type="entry name" value="NeuD_NnaD"/>
    <property type="match status" value="1"/>
</dbReference>
<dbReference type="Pfam" id="PF17836">
    <property type="entry name" value="PglD_N"/>
    <property type="match status" value="1"/>
</dbReference>
<evidence type="ECO:0000313" key="6">
    <source>
        <dbReference type="EMBL" id="TXE11674.1"/>
    </source>
</evidence>
<protein>
    <submittedName>
        <fullName evidence="6">GNAT family N-acetyltransferase</fullName>
    </submittedName>
</protein>
<evidence type="ECO:0000256" key="2">
    <source>
        <dbReference type="PIRSR" id="PIRSR620019-1"/>
    </source>
</evidence>
<dbReference type="InterPro" id="IPR041561">
    <property type="entry name" value="PglD_N"/>
</dbReference>
<proteinExistence type="inferred from homology"/>
<dbReference type="PANTHER" id="PTHR43300:SF7">
    <property type="entry name" value="UDP-N-ACETYLBACILLOSAMINE N-ACETYLTRANSFERASE"/>
    <property type="match status" value="1"/>
</dbReference>
<dbReference type="Pfam" id="PF13480">
    <property type="entry name" value="Acetyltransf_6"/>
    <property type="match status" value="1"/>
</dbReference>
<dbReference type="InterPro" id="IPR038740">
    <property type="entry name" value="BioF2-like_GNAT_dom"/>
</dbReference>
<gene>
    <name evidence="6" type="ORF">FUA26_06290</name>
</gene>
<dbReference type="RefSeq" id="WP_147133162.1">
    <property type="nucleotide sequence ID" value="NZ_VOSC01000019.1"/>
</dbReference>
<dbReference type="PANTHER" id="PTHR43300">
    <property type="entry name" value="ACETYLTRANSFERASE"/>
    <property type="match status" value="1"/>
</dbReference>
<evidence type="ECO:0000313" key="7">
    <source>
        <dbReference type="Proteomes" id="UP000321790"/>
    </source>
</evidence>
<organism evidence="6 7">
    <name type="scientific">Seonamhaeicola algicola</name>
    <dbReference type="NCBI Taxonomy" id="1719036"/>
    <lineage>
        <taxon>Bacteria</taxon>
        <taxon>Pseudomonadati</taxon>
        <taxon>Bacteroidota</taxon>
        <taxon>Flavobacteriia</taxon>
        <taxon>Flavobacteriales</taxon>
        <taxon>Flavobacteriaceae</taxon>
    </lineage>
</organism>
<feature type="domain" description="BioF2-like acetyltransferase" evidence="4">
    <location>
        <begin position="385"/>
        <end position="530"/>
    </location>
</feature>
<dbReference type="AlphaFoldDB" id="A0A5C7AU90"/>
<name>A0A5C7AU90_9FLAO</name>
<evidence type="ECO:0000259" key="5">
    <source>
        <dbReference type="Pfam" id="PF17836"/>
    </source>
</evidence>
<dbReference type="GO" id="GO:0016740">
    <property type="term" value="F:transferase activity"/>
    <property type="evidence" value="ECO:0007669"/>
    <property type="project" value="UniProtKB-KW"/>
</dbReference>
<dbReference type="OrthoDB" id="9785911at2"/>
<dbReference type="InterPro" id="IPR050179">
    <property type="entry name" value="Trans_hexapeptide_repeat"/>
</dbReference>
<accession>A0A5C7AU90</accession>
<feature type="binding site" evidence="3">
    <location>
        <begin position="11"/>
        <end position="13"/>
    </location>
    <ligand>
        <name>substrate</name>
    </ligand>
</feature>
<dbReference type="InterPro" id="IPR020019">
    <property type="entry name" value="AcTrfase_PglD-like"/>
</dbReference>
<comment type="caution">
    <text evidence="6">The sequence shown here is derived from an EMBL/GenBank/DDBJ whole genome shotgun (WGS) entry which is preliminary data.</text>
</comment>
<dbReference type="Gene3D" id="3.40.630.30">
    <property type="match status" value="1"/>
</dbReference>
<dbReference type="Proteomes" id="UP000321790">
    <property type="component" value="Unassembled WGS sequence"/>
</dbReference>
<keyword evidence="7" id="KW-1185">Reference proteome</keyword>
<dbReference type="Gene3D" id="3.40.50.20">
    <property type="match status" value="1"/>
</dbReference>
<feature type="active site" description="Proton acceptor" evidence="2">
    <location>
        <position position="141"/>
    </location>
</feature>
<dbReference type="SUPFAM" id="SSF51161">
    <property type="entry name" value="Trimeric LpxA-like enzymes"/>
    <property type="match status" value="1"/>
</dbReference>
<feature type="domain" description="PglD N-terminal" evidence="5">
    <location>
        <begin position="4"/>
        <end position="83"/>
    </location>
</feature>
<dbReference type="InterPro" id="IPR011004">
    <property type="entry name" value="Trimer_LpxA-like_sf"/>
</dbReference>
<feature type="binding site" evidence="3">
    <location>
        <position position="72"/>
    </location>
    <ligand>
        <name>substrate</name>
    </ligand>
</feature>
<comment type="similarity">
    <text evidence="1">Belongs to the transferase hexapeptide repeat family.</text>
</comment>
<dbReference type="InterPro" id="IPR016181">
    <property type="entry name" value="Acyl_CoA_acyltransferase"/>
</dbReference>
<evidence type="ECO:0000256" key="1">
    <source>
        <dbReference type="ARBA" id="ARBA00007274"/>
    </source>
</evidence>
<reference evidence="7" key="1">
    <citation type="submission" date="2019-08" db="EMBL/GenBank/DDBJ databases">
        <title>Seonamhaeicola sediminis sp. nov., isolated from marine sediment.</title>
        <authorList>
            <person name="Cao W.R."/>
        </authorList>
    </citation>
    <scope>NUCLEOTIDE SEQUENCE [LARGE SCALE GENOMIC DNA]</scope>
    <source>
        <strain evidence="7">Gy8</strain>
    </source>
</reference>
<sequence length="591" mass="66618">MKKNILIIGASGHAKVIIDIIERTAMYHIVGLVDSYKSTSETLFNYKILGTEHAIPNLIETHNLYGGIIAIGDNYTRMKLAKTINDQHTNFKFINAIHPQAIIGKNVQIDAGSCVMAGAIINADAKIGTHCIINTKSSVGHDCNIKCYNSIAPGATLGGNVHIGKCSSISINATVIENVHIGKHTVIGAAALVNKNIGSNKVAYGIPAKVVKERKKEDRYLGLVTTKNTNTLEFHTITNAADIETYNNTLQAIDNDQVFYTLAYCNTLPDKNISYFVLKDNDTPVILMPIHRNAIKRNIPDDTTVYYDVTAPYGYSGPMYHTANKDKLPAFWDAVDAWYKTNNVVTEFMRFNLNGNYKCYSGQAIPSLNNVKGNLSIGFESIWDNFKQKVRNNYRKAQQSGLQVQFYYKNITDDHISSFYAIYISTMVRNNATDNYFYPKSYFENLIQQNKNHIVLVIVYHENTPISVELCIINNKALYSYLGGTLADYFAHRPNDFLKIETIKWAIKHDIYYYILGGGRKDGDGLYNYKKAFFPKDEDVTFYTGRKIINKTIYKRLLSTMGVNTADAATFITDTNTYFPYYNQQHVTPTH</sequence>
<keyword evidence="6" id="KW-0808">Transferase</keyword>
<evidence type="ECO:0000259" key="4">
    <source>
        <dbReference type="Pfam" id="PF13480"/>
    </source>
</evidence>